<dbReference type="InterPro" id="IPR008183">
    <property type="entry name" value="Aldose_1/G6P_1-epimerase"/>
</dbReference>
<dbReference type="Pfam" id="PF01263">
    <property type="entry name" value="Aldose_epim"/>
    <property type="match status" value="1"/>
</dbReference>
<comment type="subunit">
    <text evidence="2">Monomer.</text>
</comment>
<dbReference type="RefSeq" id="WP_230039554.1">
    <property type="nucleotide sequence ID" value="NZ_JAJJMM010000001.1"/>
</dbReference>
<sequence length="135" mass="14952">MFWIENKGIKAAFTNYGGRLMGLWVADKNGKPTDVVVGMNSATGFKNAIEPYFGATIGERIETKDEQLKFGKGYDHNYVLNGTKKNGLNHASIISGDKSGIIMQFFQFYDFQDILHVNTSFMACFASNGLLFGCV</sequence>
<evidence type="ECO:0000313" key="5">
    <source>
        <dbReference type="Proteomes" id="UP001430679"/>
    </source>
</evidence>
<dbReference type="PANTHER" id="PTHR10091:SF6">
    <property type="entry name" value="1-EPIMERASE, PUTATIVE (AFU_ORTHOLOGUE AFUA_3G13240)-RELATED"/>
    <property type="match status" value="1"/>
</dbReference>
<dbReference type="SUPFAM" id="SSF74650">
    <property type="entry name" value="Galactose mutarotase-like"/>
    <property type="match status" value="2"/>
</dbReference>
<keyword evidence="5" id="KW-1185">Reference proteome</keyword>
<protein>
    <submittedName>
        <fullName evidence="4">Uncharacterized protein</fullName>
    </submittedName>
</protein>
<comment type="cofactor">
    <cofactor evidence="1">
        <name>Ca(2+)</name>
        <dbReference type="ChEBI" id="CHEBI:29108"/>
    </cofactor>
</comment>
<evidence type="ECO:0000313" key="4">
    <source>
        <dbReference type="EMBL" id="MCC9065807.1"/>
    </source>
</evidence>
<reference evidence="4" key="1">
    <citation type="submission" date="2021-11" db="EMBL/GenBank/DDBJ databases">
        <title>Description of novel Flavobacterium species.</title>
        <authorList>
            <person name="Saticioglu I.B."/>
            <person name="Ay H."/>
            <person name="Altun S."/>
            <person name="Duman M."/>
        </authorList>
    </citation>
    <scope>NUCLEOTIDE SEQUENCE</scope>
    <source>
        <strain evidence="4">F-30</strain>
    </source>
</reference>
<evidence type="ECO:0000256" key="1">
    <source>
        <dbReference type="ARBA" id="ARBA00001913"/>
    </source>
</evidence>
<accession>A0ABS8MJY1</accession>
<name>A0ABS8MJY1_9FLAO</name>
<keyword evidence="3" id="KW-0106">Calcium</keyword>
<dbReference type="InterPro" id="IPR014718">
    <property type="entry name" value="GH-type_carb-bd"/>
</dbReference>
<proteinExistence type="predicted"/>
<dbReference type="Gene3D" id="2.70.98.10">
    <property type="match status" value="2"/>
</dbReference>
<dbReference type="InterPro" id="IPR011013">
    <property type="entry name" value="Gal_mutarotase_sf_dom"/>
</dbReference>
<evidence type="ECO:0000256" key="3">
    <source>
        <dbReference type="ARBA" id="ARBA00022837"/>
    </source>
</evidence>
<dbReference type="EMBL" id="JAJJMM010000001">
    <property type="protein sequence ID" value="MCC9065807.1"/>
    <property type="molecule type" value="Genomic_DNA"/>
</dbReference>
<comment type="caution">
    <text evidence="4">The sequence shown here is derived from an EMBL/GenBank/DDBJ whole genome shotgun (WGS) entry which is preliminary data.</text>
</comment>
<organism evidence="4 5">
    <name type="scientific">Flavobacterium piscisymbiosum</name>
    <dbReference type="NCBI Taxonomy" id="2893753"/>
    <lineage>
        <taxon>Bacteria</taxon>
        <taxon>Pseudomonadati</taxon>
        <taxon>Bacteroidota</taxon>
        <taxon>Flavobacteriia</taxon>
        <taxon>Flavobacteriales</taxon>
        <taxon>Flavobacteriaceae</taxon>
        <taxon>Flavobacterium</taxon>
    </lineage>
</organism>
<dbReference type="Proteomes" id="UP001430679">
    <property type="component" value="Unassembled WGS sequence"/>
</dbReference>
<dbReference type="PANTHER" id="PTHR10091">
    <property type="entry name" value="ALDOSE-1-EPIMERASE"/>
    <property type="match status" value="1"/>
</dbReference>
<gene>
    <name evidence="4" type="ORF">LNP81_22670</name>
</gene>
<evidence type="ECO:0000256" key="2">
    <source>
        <dbReference type="ARBA" id="ARBA00011245"/>
    </source>
</evidence>